<gene>
    <name evidence="1" type="ORF">SAMN05660830_00860</name>
</gene>
<sequence length="77" mass="8907">MSADLELYALKCPDLQTIAVNNRYLLWVKIGGQYQLKDVMVKAIRQTSRNAFQVDVFGCGFRKTISAKKLRERVRNE</sequence>
<dbReference type="Proteomes" id="UP000184001">
    <property type="component" value="Unassembled WGS sequence"/>
</dbReference>
<evidence type="ECO:0000313" key="1">
    <source>
        <dbReference type="EMBL" id="SHI74850.1"/>
    </source>
</evidence>
<comment type="caution">
    <text evidence="1">The sequence shown here is derived from an EMBL/GenBank/DDBJ whole genome shotgun (WGS) entry which is preliminary data.</text>
</comment>
<organism evidence="1 2">
    <name type="scientific">Halodesulfovibrio aestuarii</name>
    <dbReference type="NCBI Taxonomy" id="126333"/>
    <lineage>
        <taxon>Bacteria</taxon>
        <taxon>Pseudomonadati</taxon>
        <taxon>Thermodesulfobacteriota</taxon>
        <taxon>Desulfovibrionia</taxon>
        <taxon>Desulfovibrionales</taxon>
        <taxon>Desulfovibrionaceae</taxon>
        <taxon>Halodesulfovibrio</taxon>
    </lineage>
</organism>
<dbReference type="EMBL" id="FQZR01000002">
    <property type="protein sequence ID" value="SHI74850.1"/>
    <property type="molecule type" value="Genomic_DNA"/>
</dbReference>
<reference evidence="1 2" key="1">
    <citation type="submission" date="2016-11" db="EMBL/GenBank/DDBJ databases">
        <authorList>
            <person name="Varghese N."/>
            <person name="Submissions S."/>
        </authorList>
    </citation>
    <scope>NUCLEOTIDE SEQUENCE [LARGE SCALE GENOMIC DNA]</scope>
    <source>
        <strain evidence="1 2">DSM 17919</strain>
    </source>
</reference>
<proteinExistence type="predicted"/>
<dbReference type="AlphaFoldDB" id="A0A8G2C831"/>
<protein>
    <submittedName>
        <fullName evidence="1">Uncharacterized protein</fullName>
    </submittedName>
</protein>
<dbReference type="RefSeq" id="WP_020001982.1">
    <property type="nucleotide sequence ID" value="NZ_CP192219.1"/>
</dbReference>
<evidence type="ECO:0000313" key="2">
    <source>
        <dbReference type="Proteomes" id="UP000184001"/>
    </source>
</evidence>
<name>A0A8G2C831_9BACT</name>
<accession>A0A8G2C831</accession>